<dbReference type="Proteomes" id="UP000245768">
    <property type="component" value="Unassembled WGS sequence"/>
</dbReference>
<feature type="compositionally biased region" description="Acidic residues" evidence="1">
    <location>
        <begin position="104"/>
        <end position="135"/>
    </location>
</feature>
<evidence type="ECO:0000256" key="1">
    <source>
        <dbReference type="SAM" id="MobiDB-lite"/>
    </source>
</evidence>
<dbReference type="GeneID" id="37046162"/>
<name>A0A316YE52_9BASI</name>
<proteinExistence type="predicted"/>
<gene>
    <name evidence="2" type="ORF">FA10DRAFT_288928</name>
</gene>
<feature type="compositionally biased region" description="Basic and acidic residues" evidence="1">
    <location>
        <begin position="339"/>
        <end position="349"/>
    </location>
</feature>
<dbReference type="EMBL" id="KZ819640">
    <property type="protein sequence ID" value="PWN87509.1"/>
    <property type="molecule type" value="Genomic_DNA"/>
</dbReference>
<feature type="compositionally biased region" description="Basic and acidic residues" evidence="1">
    <location>
        <begin position="317"/>
        <end position="332"/>
    </location>
</feature>
<evidence type="ECO:0000313" key="2">
    <source>
        <dbReference type="EMBL" id="PWN87509.1"/>
    </source>
</evidence>
<feature type="region of interest" description="Disordered" evidence="1">
    <location>
        <begin position="317"/>
        <end position="361"/>
    </location>
</feature>
<keyword evidence="3" id="KW-1185">Reference proteome</keyword>
<feature type="region of interest" description="Disordered" evidence="1">
    <location>
        <begin position="20"/>
        <end position="148"/>
    </location>
</feature>
<reference evidence="2" key="1">
    <citation type="journal article" date="2018" name="Mol. Biol. Evol.">
        <title>Broad Genomic Sampling Reveals a Smut Pathogenic Ancestry of the Fungal Clade Ustilaginomycotina.</title>
        <authorList>
            <person name="Kijpornyongpan T."/>
            <person name="Mondo S.J."/>
            <person name="Barry K."/>
            <person name="Sandor L."/>
            <person name="Lee J."/>
            <person name="Lipzen A."/>
            <person name="Pangilinan J."/>
            <person name="LaButti K."/>
            <person name="Hainaut M."/>
            <person name="Henrissat B."/>
            <person name="Grigoriev I.V."/>
            <person name="Spatafora J.W."/>
            <person name="Aime M.C."/>
        </authorList>
    </citation>
    <scope>NUCLEOTIDE SEQUENCE [LARGE SCALE GENOMIC DNA]</scope>
    <source>
        <strain evidence="2">MCA 4198</strain>
    </source>
</reference>
<feature type="compositionally biased region" description="Acidic residues" evidence="1">
    <location>
        <begin position="83"/>
        <end position="96"/>
    </location>
</feature>
<feature type="compositionally biased region" description="Acidic residues" evidence="1">
    <location>
        <begin position="41"/>
        <end position="66"/>
    </location>
</feature>
<evidence type="ECO:0000313" key="3">
    <source>
        <dbReference type="Proteomes" id="UP000245768"/>
    </source>
</evidence>
<dbReference type="OrthoDB" id="2552168at2759"/>
<organism evidence="2 3">
    <name type="scientific">Acaromyces ingoldii</name>
    <dbReference type="NCBI Taxonomy" id="215250"/>
    <lineage>
        <taxon>Eukaryota</taxon>
        <taxon>Fungi</taxon>
        <taxon>Dikarya</taxon>
        <taxon>Basidiomycota</taxon>
        <taxon>Ustilaginomycotina</taxon>
        <taxon>Exobasidiomycetes</taxon>
        <taxon>Exobasidiales</taxon>
        <taxon>Cryptobasidiaceae</taxon>
        <taxon>Acaromyces</taxon>
    </lineage>
</organism>
<protein>
    <submittedName>
        <fullName evidence="2">Uncharacterized protein</fullName>
    </submittedName>
</protein>
<dbReference type="RefSeq" id="XP_025374707.1">
    <property type="nucleotide sequence ID" value="XM_025524246.1"/>
</dbReference>
<accession>A0A316YE52</accession>
<dbReference type="AlphaFoldDB" id="A0A316YE52"/>
<dbReference type="InParanoid" id="A0A316YE52"/>
<sequence length="379" mass="42436">MPPRAQGRRQPYDVEALRAIRAQQGSSYPRPDRLQVRGSSEEDDEAEEGEEEESGDGIAEDGDEEDGLPRTNSGRRVRRVVVDDEASEDEEESSEEEERRRQEEEDDDEDDDDEDDEDEESALQEDQDDDDDDYDGTSGRAGRKRKAPARSKKVWRRLTVEEREAVTMEGGIVWEEANSIFASLNKRQRMVAQEMLSDVLTYVDRELERVVIPPTIRMPHASTGGAAAMGLASTSAVGSSLGSMMSWRAERGGILRADQGDDPSAARPDQNGFMADIRTLENLLRPEAAEILSMEQGLLEQQAELDRYKSILSSLQKDRQERRRRGVADTRETRRKLRARIEELSRPSESEASTQATPLPITVDAALRESAAASIKAAR</sequence>